<comment type="cofactor">
    <cofactor evidence="4">
        <name>Zn(2+)</name>
        <dbReference type="ChEBI" id="CHEBI:29105"/>
    </cofactor>
    <text evidence="4">Binds 1 zinc ion per subunit.</text>
</comment>
<organism evidence="6 8">
    <name type="scientific">Volvox reticuliferus</name>
    <dbReference type="NCBI Taxonomy" id="1737510"/>
    <lineage>
        <taxon>Eukaryota</taxon>
        <taxon>Viridiplantae</taxon>
        <taxon>Chlorophyta</taxon>
        <taxon>core chlorophytes</taxon>
        <taxon>Chlorophyceae</taxon>
        <taxon>CS clade</taxon>
        <taxon>Chlamydomonadales</taxon>
        <taxon>Volvocaceae</taxon>
        <taxon>Volvox</taxon>
    </lineage>
</organism>
<evidence type="ECO:0000313" key="8">
    <source>
        <dbReference type="Proteomes" id="UP000747110"/>
    </source>
</evidence>
<feature type="binding site" evidence="4">
    <location>
        <position position="97"/>
    </location>
    <ligand>
        <name>Zn(2+)</name>
        <dbReference type="ChEBI" id="CHEBI:29105"/>
    </ligand>
</feature>
<dbReference type="PANTHER" id="PTHR43175">
    <property type="entry name" value="CARBONIC ANHYDRASE"/>
    <property type="match status" value="1"/>
</dbReference>
<dbReference type="GO" id="GO:0008270">
    <property type="term" value="F:zinc ion binding"/>
    <property type="evidence" value="ECO:0007669"/>
    <property type="project" value="UniProtKB-UniRule"/>
</dbReference>
<dbReference type="InterPro" id="IPR036874">
    <property type="entry name" value="Carbonic_anhydrase_sf"/>
</dbReference>
<dbReference type="CDD" id="cd03379">
    <property type="entry name" value="beta_CA_cladeD"/>
    <property type="match status" value="1"/>
</dbReference>
<comment type="catalytic activity">
    <reaction evidence="5">
        <text>hydrogencarbonate + H(+) = CO2 + H2O</text>
        <dbReference type="Rhea" id="RHEA:10748"/>
        <dbReference type="ChEBI" id="CHEBI:15377"/>
        <dbReference type="ChEBI" id="CHEBI:15378"/>
        <dbReference type="ChEBI" id="CHEBI:16526"/>
        <dbReference type="ChEBI" id="CHEBI:17544"/>
        <dbReference type="EC" id="4.2.1.1"/>
    </reaction>
</comment>
<feature type="binding site" evidence="4">
    <location>
        <position position="46"/>
    </location>
    <ligand>
        <name>Zn(2+)</name>
        <dbReference type="ChEBI" id="CHEBI:29105"/>
    </ligand>
</feature>
<dbReference type="EMBL" id="BNCP01000008">
    <property type="protein sequence ID" value="GIL76408.1"/>
    <property type="molecule type" value="Genomic_DNA"/>
</dbReference>
<dbReference type="Proteomes" id="UP000747110">
    <property type="component" value="Unassembled WGS sequence"/>
</dbReference>
<evidence type="ECO:0000256" key="4">
    <source>
        <dbReference type="PIRSR" id="PIRSR601765-1"/>
    </source>
</evidence>
<dbReference type="Pfam" id="PF00484">
    <property type="entry name" value="Pro_CA"/>
    <property type="match status" value="1"/>
</dbReference>
<gene>
    <name evidence="6" type="ORF">Vretifemale_6002</name>
    <name evidence="7" type="ORF">Vretimale_5963</name>
</gene>
<dbReference type="GO" id="GO:0004089">
    <property type="term" value="F:carbonate dehydratase activity"/>
    <property type="evidence" value="ECO:0007669"/>
    <property type="project" value="UniProtKB-UniRule"/>
</dbReference>
<dbReference type="EC" id="4.2.1.1" evidence="5"/>
<protein>
    <recommendedName>
        <fullName evidence="5">Carbonic anhydrase</fullName>
        <ecNumber evidence="5">4.2.1.1</ecNumber>
    </recommendedName>
    <alternativeName>
        <fullName evidence="5">Carbonate dehydratase</fullName>
    </alternativeName>
</protein>
<keyword evidence="8" id="KW-1185">Reference proteome</keyword>
<feature type="binding site" evidence="4">
    <location>
        <position position="44"/>
    </location>
    <ligand>
        <name>Zn(2+)</name>
        <dbReference type="ChEBI" id="CHEBI:29105"/>
    </ligand>
</feature>
<dbReference type="InterPro" id="IPR001765">
    <property type="entry name" value="Carbonic_anhydrase"/>
</dbReference>
<evidence type="ECO:0000313" key="6">
    <source>
        <dbReference type="EMBL" id="GIL76408.1"/>
    </source>
</evidence>
<dbReference type="SUPFAM" id="SSF53056">
    <property type="entry name" value="beta-carbonic anhydrase, cab"/>
    <property type="match status" value="1"/>
</dbReference>
<keyword evidence="2 4" id="KW-0479">Metal-binding</keyword>
<comment type="function">
    <text evidence="5">Reversible hydration of carbon dioxide.</text>
</comment>
<evidence type="ECO:0000256" key="1">
    <source>
        <dbReference type="ARBA" id="ARBA00006217"/>
    </source>
</evidence>
<keyword evidence="3 4" id="KW-0862">Zinc</keyword>
<dbReference type="SMART" id="SM00947">
    <property type="entry name" value="Pro_CA"/>
    <property type="match status" value="1"/>
</dbReference>
<evidence type="ECO:0000256" key="3">
    <source>
        <dbReference type="ARBA" id="ARBA00022833"/>
    </source>
</evidence>
<dbReference type="EMBL" id="BNCQ01000008">
    <property type="protein sequence ID" value="GIM01123.1"/>
    <property type="molecule type" value="Genomic_DNA"/>
</dbReference>
<evidence type="ECO:0000256" key="5">
    <source>
        <dbReference type="RuleBase" id="RU003956"/>
    </source>
</evidence>
<name>A0A8J4FKY0_9CHLO</name>
<accession>A0A8J4FKY0</accession>
<evidence type="ECO:0000256" key="2">
    <source>
        <dbReference type="ARBA" id="ARBA00022723"/>
    </source>
</evidence>
<dbReference type="AlphaFoldDB" id="A0A8J4FKY0"/>
<proteinExistence type="inferred from homology"/>
<dbReference type="PANTHER" id="PTHR43175:SF3">
    <property type="entry name" value="CARBON DISULFIDE HYDROLASE"/>
    <property type="match status" value="1"/>
</dbReference>
<comment type="similarity">
    <text evidence="1 5">Belongs to the beta-class carbonic anhydrase family.</text>
</comment>
<reference evidence="6" key="1">
    <citation type="journal article" date="2021" name="Proc. Natl. Acad. Sci. U.S.A.">
        <title>Three genomes in the algal genus Volvox reveal the fate of a haploid sex-determining region after a transition to homothallism.</title>
        <authorList>
            <person name="Yamamoto K."/>
            <person name="Hamaji T."/>
            <person name="Kawai-Toyooka H."/>
            <person name="Matsuzaki R."/>
            <person name="Takahashi F."/>
            <person name="Nishimura Y."/>
            <person name="Kawachi M."/>
            <person name="Noguchi H."/>
            <person name="Minakuchi Y."/>
            <person name="Umen J.G."/>
            <person name="Toyoda A."/>
            <person name="Nozaki H."/>
        </authorList>
    </citation>
    <scope>NUCLEOTIDE SEQUENCE</scope>
    <source>
        <strain evidence="7">NIES-3785</strain>
        <strain evidence="6">NIES-3786</strain>
    </source>
</reference>
<dbReference type="Gene3D" id="3.40.1050.10">
    <property type="entry name" value="Carbonic anhydrase"/>
    <property type="match status" value="1"/>
</dbReference>
<evidence type="ECO:0000313" key="7">
    <source>
        <dbReference type="EMBL" id="GIM01123.1"/>
    </source>
</evidence>
<dbReference type="Proteomes" id="UP000722791">
    <property type="component" value="Unassembled WGS sequence"/>
</dbReference>
<keyword evidence="5" id="KW-0456">Lyase</keyword>
<comment type="caution">
    <text evidence="6">The sequence shown here is derived from an EMBL/GenBank/DDBJ whole genome shotgun (WGS) entry which is preliminary data.</text>
</comment>
<sequence length="172" mass="19012">MPVHQDMNESVQAEFLKNNAEYAATFKDSDLPLPPARHALVLACMDARLHVEKVLGIKNGECHCVRNAGGRASDDALRSIAISQRLLGTKEVHIIHHTDCGMLTFNNQQLAAKIKEDLGVDVGDRDFLPFPDLHQSVLDDIRTVRESSLVATGTKVHGYIYEVETGKIKVVE</sequence>
<feature type="binding site" evidence="4">
    <location>
        <position position="100"/>
    </location>
    <ligand>
        <name>Zn(2+)</name>
        <dbReference type="ChEBI" id="CHEBI:29105"/>
    </ligand>
</feature>
<dbReference type="OrthoDB" id="10248475at2759"/>